<dbReference type="AlphaFoldDB" id="A0A1Q3E0V7"/>
<reference evidence="1 2" key="1">
    <citation type="submission" date="2016-08" db="EMBL/GenBank/DDBJ databases">
        <authorList>
            <consortium name="Lentinula edodes genome sequencing consortium"/>
            <person name="Sakamoto Y."/>
            <person name="Nakade K."/>
            <person name="Sato S."/>
            <person name="Yoshida Y."/>
            <person name="Miyazaki K."/>
            <person name="Natsume S."/>
            <person name="Konno N."/>
        </authorList>
    </citation>
    <scope>NUCLEOTIDE SEQUENCE [LARGE SCALE GENOMIC DNA]</scope>
    <source>
        <strain evidence="1 2">NBRC 111202</strain>
    </source>
</reference>
<sequence>MPKNSVPSATSNSAVNRTLAQSWAALPASTRVKFSLGICAVAAAGIYLSDVLEKRMSAEPREKTCFKDGSHINIYLYHYQALGTCLRLLPAFVQL</sequence>
<protein>
    <submittedName>
        <fullName evidence="1">Uncharacterized protein</fullName>
    </submittedName>
</protein>
<accession>A0A1Q3E0V7</accession>
<name>A0A1Q3E0V7_LENED</name>
<keyword evidence="2" id="KW-1185">Reference proteome</keyword>
<reference evidence="1 2" key="2">
    <citation type="submission" date="2017-02" db="EMBL/GenBank/DDBJ databases">
        <title>A genome survey and senescence transcriptome analysis in Lentinula edodes.</title>
        <authorList>
            <person name="Sakamoto Y."/>
            <person name="Nakade K."/>
            <person name="Sato S."/>
            <person name="Yoshida Y."/>
            <person name="Miyazaki K."/>
            <person name="Natsume S."/>
            <person name="Konno N."/>
        </authorList>
    </citation>
    <scope>NUCLEOTIDE SEQUENCE [LARGE SCALE GENOMIC DNA]</scope>
    <source>
        <strain evidence="1 2">NBRC 111202</strain>
    </source>
</reference>
<organism evidence="1 2">
    <name type="scientific">Lentinula edodes</name>
    <name type="common">Shiitake mushroom</name>
    <name type="synonym">Lentinus edodes</name>
    <dbReference type="NCBI Taxonomy" id="5353"/>
    <lineage>
        <taxon>Eukaryota</taxon>
        <taxon>Fungi</taxon>
        <taxon>Dikarya</taxon>
        <taxon>Basidiomycota</taxon>
        <taxon>Agaricomycotina</taxon>
        <taxon>Agaricomycetes</taxon>
        <taxon>Agaricomycetidae</taxon>
        <taxon>Agaricales</taxon>
        <taxon>Marasmiineae</taxon>
        <taxon>Omphalotaceae</taxon>
        <taxon>Lentinula</taxon>
    </lineage>
</organism>
<dbReference type="Proteomes" id="UP000188533">
    <property type="component" value="Unassembled WGS sequence"/>
</dbReference>
<gene>
    <name evidence="1" type="ORF">LENED_002421</name>
</gene>
<comment type="caution">
    <text evidence="1">The sequence shown here is derived from an EMBL/GenBank/DDBJ whole genome shotgun (WGS) entry which is preliminary data.</text>
</comment>
<dbReference type="EMBL" id="BDGU01000043">
    <property type="protein sequence ID" value="GAW00867.1"/>
    <property type="molecule type" value="Genomic_DNA"/>
</dbReference>
<evidence type="ECO:0000313" key="2">
    <source>
        <dbReference type="Proteomes" id="UP000188533"/>
    </source>
</evidence>
<proteinExistence type="predicted"/>
<evidence type="ECO:0000313" key="1">
    <source>
        <dbReference type="EMBL" id="GAW00867.1"/>
    </source>
</evidence>